<dbReference type="SMART" id="SM00642">
    <property type="entry name" value="Aamy"/>
    <property type="match status" value="1"/>
</dbReference>
<dbReference type="SUPFAM" id="SSF51445">
    <property type="entry name" value="(Trans)glycosidases"/>
    <property type="match status" value="1"/>
</dbReference>
<dbReference type="SMR" id="A0A2U8DZW8"/>
<keyword evidence="4" id="KW-1185">Reference proteome</keyword>
<accession>A0A2U8DZW8</accession>
<dbReference type="PANTHER" id="PTHR10357:SF179">
    <property type="entry name" value="NEUTRAL AND BASIC AMINO ACID TRANSPORT PROTEIN RBAT"/>
    <property type="match status" value="1"/>
</dbReference>
<sequence length="548" mass="61728">MYYIISHANPHTPAAILAKGCRLLPNIPPSFNDSNGDGIGDIPGITQKLDYIKSIGCNAIWLSPVFDSPFNDGGYDVADYKKVAPRYGTNEDLVNLFAEAHKRGMRVILDLVAGHTSVEHAWFKDSSKPSPNGYADRYIWLEPIWRERPAELTTVTGYAERNGAYVANFFWCQPALNYGYADPDPKNPWEKPLDHPECVATREALRDTMRFWLDKGADGFRVDMAQSLIRGHDEKKRIAALQTFWQGIRQWIDLEYPEAILVSEWSFPTYAIDAGFHVDFMLHFETIAYNSLFRNHRKELISSLPRGNTYFERSASGDIRQFADIYIEHYKATRNRGYISVPTGNHDSPPRLGEDRTPEELKCALLFLMMLPGIPFIYYGDEIGMRYMAGLPSKEGGYERTGARTPMQWDDKQNAGFSTAPETALYLPVEASPGKRTVTAAENDPGSILNFVRALLKLRKDNPALGSKGDIDFIYTKTAGYPLVFERKLGDQRFWVAVNPSATERKADWTCDISTPTPLVPTQGALDVQNGRAQITLPAGGYGLWRVR</sequence>
<protein>
    <recommendedName>
        <fullName evidence="2">Glycosyl hydrolase family 13 catalytic domain-containing protein</fullName>
    </recommendedName>
</protein>
<dbReference type="PANTHER" id="PTHR10357">
    <property type="entry name" value="ALPHA-AMYLASE FAMILY MEMBER"/>
    <property type="match status" value="1"/>
</dbReference>
<reference evidence="3 4" key="1">
    <citation type="journal article" date="2018" name="Syst. Appl. Microbiol.">
        <title>Ereboglobus luteus gen. nov. sp. nov. from cockroach guts, and new insights into the oxygen relationship of the genera Opitutus and Didymococcus (Verrucomicrobia: Opitutaceae).</title>
        <authorList>
            <person name="Tegtmeier D."/>
            <person name="Belitz A."/>
            <person name="Radek R."/>
            <person name="Heimerl T."/>
            <person name="Brune A."/>
        </authorList>
    </citation>
    <scope>NUCLEOTIDE SEQUENCE [LARGE SCALE GENOMIC DNA]</scope>
    <source>
        <strain evidence="3 4">Ho45</strain>
    </source>
</reference>
<evidence type="ECO:0000256" key="1">
    <source>
        <dbReference type="ARBA" id="ARBA00008061"/>
    </source>
</evidence>
<dbReference type="AlphaFoldDB" id="A0A2U8DZW8"/>
<dbReference type="KEGG" id="elut:CKA38_01705"/>
<dbReference type="Proteomes" id="UP000244896">
    <property type="component" value="Chromosome"/>
</dbReference>
<dbReference type="Gene3D" id="3.90.400.10">
    <property type="entry name" value="Oligo-1,6-glucosidase, Domain 2"/>
    <property type="match status" value="1"/>
</dbReference>
<dbReference type="InterPro" id="IPR006047">
    <property type="entry name" value="GH13_cat_dom"/>
</dbReference>
<evidence type="ECO:0000313" key="3">
    <source>
        <dbReference type="EMBL" id="AWI08147.1"/>
    </source>
</evidence>
<dbReference type="GO" id="GO:0004556">
    <property type="term" value="F:alpha-amylase activity"/>
    <property type="evidence" value="ECO:0007669"/>
    <property type="project" value="TreeGrafter"/>
</dbReference>
<dbReference type="InterPro" id="IPR013780">
    <property type="entry name" value="Glyco_hydro_b"/>
</dbReference>
<dbReference type="OrthoDB" id="9805159at2"/>
<gene>
    <name evidence="3" type="ORF">CKA38_01705</name>
</gene>
<dbReference type="Gene3D" id="2.60.40.1180">
    <property type="entry name" value="Golgi alpha-mannosidase II"/>
    <property type="match status" value="1"/>
</dbReference>
<dbReference type="GO" id="GO:0009313">
    <property type="term" value="P:oligosaccharide catabolic process"/>
    <property type="evidence" value="ECO:0007669"/>
    <property type="project" value="TreeGrafter"/>
</dbReference>
<name>A0A2U8DZW8_9BACT</name>
<comment type="similarity">
    <text evidence="1">Belongs to the glycosyl hydrolase 13 family.</text>
</comment>
<dbReference type="Pfam" id="PF00128">
    <property type="entry name" value="Alpha-amylase"/>
    <property type="match status" value="1"/>
</dbReference>
<evidence type="ECO:0000313" key="4">
    <source>
        <dbReference type="Proteomes" id="UP000244896"/>
    </source>
</evidence>
<evidence type="ECO:0000259" key="2">
    <source>
        <dbReference type="SMART" id="SM00642"/>
    </source>
</evidence>
<organism evidence="3 4">
    <name type="scientific">Ereboglobus luteus</name>
    <dbReference type="NCBI Taxonomy" id="1796921"/>
    <lineage>
        <taxon>Bacteria</taxon>
        <taxon>Pseudomonadati</taxon>
        <taxon>Verrucomicrobiota</taxon>
        <taxon>Opitutia</taxon>
        <taxon>Opitutales</taxon>
        <taxon>Opitutaceae</taxon>
        <taxon>Ereboglobus</taxon>
    </lineage>
</organism>
<dbReference type="EMBL" id="CP023004">
    <property type="protein sequence ID" value="AWI08147.1"/>
    <property type="molecule type" value="Genomic_DNA"/>
</dbReference>
<dbReference type="Gene3D" id="3.20.20.80">
    <property type="entry name" value="Glycosidases"/>
    <property type="match status" value="1"/>
</dbReference>
<dbReference type="InterPro" id="IPR017853">
    <property type="entry name" value="GH"/>
</dbReference>
<dbReference type="InterPro" id="IPR045857">
    <property type="entry name" value="O16G_dom_2"/>
</dbReference>
<feature type="domain" description="Glycosyl hydrolase family 13 catalytic" evidence="2">
    <location>
        <begin position="25"/>
        <end position="404"/>
    </location>
</feature>
<proteinExistence type="inferred from homology"/>
<dbReference type="SUPFAM" id="SSF51011">
    <property type="entry name" value="Glycosyl hydrolase domain"/>
    <property type="match status" value="1"/>
</dbReference>